<dbReference type="EMBL" id="JBHTIS010001255">
    <property type="protein sequence ID" value="MFD1047796.1"/>
    <property type="molecule type" value="Genomic_DNA"/>
</dbReference>
<accession>A0ABW3MB05</accession>
<keyword evidence="1" id="KW-0472">Membrane</keyword>
<dbReference type="Proteomes" id="UP001597045">
    <property type="component" value="Unassembled WGS sequence"/>
</dbReference>
<comment type="caution">
    <text evidence="2">The sequence shown here is derived from an EMBL/GenBank/DDBJ whole genome shotgun (WGS) entry which is preliminary data.</text>
</comment>
<sequence>MVTPSFTRGLARPRLGVAQIVFFVVAASGPLVAVAGGISTTYAVTGIVGVPLSFVFLAPVLALFAVGYAAMSRHITNAGAFYPYVANGLGRSAGVAVSFVTLIAYNAIQIGVYGLFGWSLADFVGQKAGIQIPWWLCAIAALVLVGVLGALRVDLNAKVLGTMLVLECATIFVIDVVGFGNAGPGDSVAPISPGSLFVGGVGAVFADILD</sequence>
<protein>
    <submittedName>
        <fullName evidence="2">Amino acid permease</fullName>
    </submittedName>
</protein>
<organism evidence="2 3">
    <name type="scientific">Kibdelosporangium lantanae</name>
    <dbReference type="NCBI Taxonomy" id="1497396"/>
    <lineage>
        <taxon>Bacteria</taxon>
        <taxon>Bacillati</taxon>
        <taxon>Actinomycetota</taxon>
        <taxon>Actinomycetes</taxon>
        <taxon>Pseudonocardiales</taxon>
        <taxon>Pseudonocardiaceae</taxon>
        <taxon>Kibdelosporangium</taxon>
    </lineage>
</organism>
<evidence type="ECO:0000313" key="2">
    <source>
        <dbReference type="EMBL" id="MFD1047796.1"/>
    </source>
</evidence>
<feature type="non-terminal residue" evidence="2">
    <location>
        <position position="210"/>
    </location>
</feature>
<feature type="transmembrane region" description="Helical" evidence="1">
    <location>
        <begin position="92"/>
        <end position="112"/>
    </location>
</feature>
<keyword evidence="1" id="KW-1133">Transmembrane helix</keyword>
<evidence type="ECO:0000313" key="3">
    <source>
        <dbReference type="Proteomes" id="UP001597045"/>
    </source>
</evidence>
<feature type="transmembrane region" description="Helical" evidence="1">
    <location>
        <begin position="50"/>
        <end position="71"/>
    </location>
</feature>
<name>A0ABW3MB05_9PSEU</name>
<keyword evidence="3" id="KW-1185">Reference proteome</keyword>
<reference evidence="3" key="1">
    <citation type="journal article" date="2019" name="Int. J. Syst. Evol. Microbiol.">
        <title>The Global Catalogue of Microorganisms (GCM) 10K type strain sequencing project: providing services to taxonomists for standard genome sequencing and annotation.</title>
        <authorList>
            <consortium name="The Broad Institute Genomics Platform"/>
            <consortium name="The Broad Institute Genome Sequencing Center for Infectious Disease"/>
            <person name="Wu L."/>
            <person name="Ma J."/>
        </authorList>
    </citation>
    <scope>NUCLEOTIDE SEQUENCE [LARGE SCALE GENOMIC DNA]</scope>
    <source>
        <strain evidence="3">JCM 31486</strain>
    </source>
</reference>
<feature type="transmembrane region" description="Helical" evidence="1">
    <location>
        <begin position="188"/>
        <end position="209"/>
    </location>
</feature>
<keyword evidence="1" id="KW-0812">Transmembrane</keyword>
<dbReference type="Gene3D" id="1.20.1740.10">
    <property type="entry name" value="Amino acid/polyamine transporter I"/>
    <property type="match status" value="1"/>
</dbReference>
<feature type="transmembrane region" description="Helical" evidence="1">
    <location>
        <begin position="20"/>
        <end position="44"/>
    </location>
</feature>
<evidence type="ECO:0000256" key="1">
    <source>
        <dbReference type="SAM" id="Phobius"/>
    </source>
</evidence>
<proteinExistence type="predicted"/>
<gene>
    <name evidence="2" type="ORF">ACFQ1S_20780</name>
</gene>
<feature type="transmembrane region" description="Helical" evidence="1">
    <location>
        <begin position="163"/>
        <end position="182"/>
    </location>
</feature>
<feature type="transmembrane region" description="Helical" evidence="1">
    <location>
        <begin position="132"/>
        <end position="151"/>
    </location>
</feature>